<evidence type="ECO:0000313" key="1">
    <source>
        <dbReference type="EMBL" id="SHG78280.1"/>
    </source>
</evidence>
<accession>A0A1M5MLM6</accession>
<keyword evidence="2" id="KW-1185">Reference proteome</keyword>
<dbReference type="Proteomes" id="UP000184357">
    <property type="component" value="Unassembled WGS sequence"/>
</dbReference>
<sequence>MQINVSDRGALLLTLLAVAVVAIVVYPEATRSMIDAVLGVISA</sequence>
<dbReference type="AlphaFoldDB" id="A0A1M5MLM6"/>
<dbReference type="RefSeq" id="WP_268762477.1">
    <property type="nucleotide sequence ID" value="NZ_FQWV01000002.1"/>
</dbReference>
<evidence type="ECO:0000313" key="2">
    <source>
        <dbReference type="Proteomes" id="UP000184357"/>
    </source>
</evidence>
<organism evidence="1 2">
    <name type="scientific">Halobaculum gomorrense</name>
    <dbReference type="NCBI Taxonomy" id="43928"/>
    <lineage>
        <taxon>Archaea</taxon>
        <taxon>Methanobacteriati</taxon>
        <taxon>Methanobacteriota</taxon>
        <taxon>Stenosarchaea group</taxon>
        <taxon>Halobacteria</taxon>
        <taxon>Halobacteriales</taxon>
        <taxon>Haloferacaceae</taxon>
        <taxon>Halobaculum</taxon>
    </lineage>
</organism>
<proteinExistence type="predicted"/>
<protein>
    <submittedName>
        <fullName evidence="1">Uncharacterized protein</fullName>
    </submittedName>
</protein>
<gene>
    <name evidence="1" type="ORF">SAMN05443636_1060</name>
</gene>
<dbReference type="STRING" id="43928.SAMN05443636_1060"/>
<name>A0A1M5MLM6_9EURY</name>
<reference evidence="1 2" key="1">
    <citation type="submission" date="2016-11" db="EMBL/GenBank/DDBJ databases">
        <authorList>
            <person name="Jaros S."/>
            <person name="Januszkiewicz K."/>
            <person name="Wedrychowicz H."/>
        </authorList>
    </citation>
    <scope>NUCLEOTIDE SEQUENCE [LARGE SCALE GENOMIC DNA]</scope>
    <source>
        <strain evidence="1 2">DSM 9297</strain>
    </source>
</reference>
<dbReference type="EMBL" id="FQWV01000002">
    <property type="protein sequence ID" value="SHG78280.1"/>
    <property type="molecule type" value="Genomic_DNA"/>
</dbReference>